<dbReference type="Gene3D" id="3.30.70.100">
    <property type="match status" value="1"/>
</dbReference>
<dbReference type="OrthoDB" id="196105at2"/>
<evidence type="ECO:0000313" key="3">
    <source>
        <dbReference type="Proteomes" id="UP000054396"/>
    </source>
</evidence>
<dbReference type="RefSeq" id="WP_058861177.1">
    <property type="nucleotide sequence ID" value="NZ_LPXO01000002.1"/>
</dbReference>
<dbReference type="PROSITE" id="PS50925">
    <property type="entry name" value="BLUF"/>
    <property type="match status" value="1"/>
</dbReference>
<comment type="caution">
    <text evidence="2">The sequence shown here is derived from an EMBL/GenBank/DDBJ whole genome shotgun (WGS) entry which is preliminary data.</text>
</comment>
<dbReference type="GO" id="GO:0009882">
    <property type="term" value="F:blue light photoreceptor activity"/>
    <property type="evidence" value="ECO:0007669"/>
    <property type="project" value="InterPro"/>
</dbReference>
<dbReference type="Pfam" id="PF04940">
    <property type="entry name" value="BLUF"/>
    <property type="match status" value="1"/>
</dbReference>
<dbReference type="SMART" id="SM01034">
    <property type="entry name" value="BLUF"/>
    <property type="match status" value="1"/>
</dbReference>
<reference evidence="2 3" key="1">
    <citation type="submission" date="2015-12" db="EMBL/GenBank/DDBJ databases">
        <authorList>
            <person name="Shamseldin A."/>
            <person name="Moawad H."/>
            <person name="Abd El-Rahim W.M."/>
            <person name="Sadowsky M.J."/>
        </authorList>
    </citation>
    <scope>NUCLEOTIDE SEQUENCE [LARGE SCALE GENOMIC DNA]</scope>
    <source>
        <strain evidence="2 3">SJ5A-1</strain>
    </source>
</reference>
<dbReference type="InterPro" id="IPR036046">
    <property type="entry name" value="Acylphosphatase-like_dom_sf"/>
</dbReference>
<evidence type="ECO:0000313" key="2">
    <source>
        <dbReference type="EMBL" id="KUF12058.1"/>
    </source>
</evidence>
<dbReference type="Proteomes" id="UP000054396">
    <property type="component" value="Unassembled WGS sequence"/>
</dbReference>
<accession>A0A0W7WNC7</accession>
<name>A0A0W7WNC7_9RHOB</name>
<gene>
    <name evidence="2" type="ORF">AVJ23_05655</name>
</gene>
<evidence type="ECO:0000259" key="1">
    <source>
        <dbReference type="PROSITE" id="PS50925"/>
    </source>
</evidence>
<dbReference type="SUPFAM" id="SSF54975">
    <property type="entry name" value="Acylphosphatase/BLUF domain-like"/>
    <property type="match status" value="1"/>
</dbReference>
<dbReference type="EMBL" id="LPXO01000002">
    <property type="protein sequence ID" value="KUF12058.1"/>
    <property type="molecule type" value="Genomic_DNA"/>
</dbReference>
<protein>
    <recommendedName>
        <fullName evidence="1">BLUF domain-containing protein</fullName>
    </recommendedName>
</protein>
<proteinExistence type="predicted"/>
<feature type="domain" description="BLUF" evidence="1">
    <location>
        <begin position="5"/>
        <end position="96"/>
    </location>
</feature>
<keyword evidence="3" id="KW-1185">Reference proteome</keyword>
<dbReference type="AlphaFoldDB" id="A0A0W7WNC7"/>
<organism evidence="2 3">
    <name type="scientific">Pseudoponticoccus marisrubri</name>
    <dbReference type="NCBI Taxonomy" id="1685382"/>
    <lineage>
        <taxon>Bacteria</taxon>
        <taxon>Pseudomonadati</taxon>
        <taxon>Pseudomonadota</taxon>
        <taxon>Alphaproteobacteria</taxon>
        <taxon>Rhodobacterales</taxon>
        <taxon>Roseobacteraceae</taxon>
        <taxon>Pseudoponticoccus</taxon>
    </lineage>
</organism>
<dbReference type="GO" id="GO:0071949">
    <property type="term" value="F:FAD binding"/>
    <property type="evidence" value="ECO:0007669"/>
    <property type="project" value="InterPro"/>
</dbReference>
<dbReference type="InterPro" id="IPR007024">
    <property type="entry name" value="BLUF_domain"/>
</dbReference>
<dbReference type="SMR" id="A0A0W7WNC7"/>
<sequence>MSARLYRLIYVSAARRLFSQEDLRALLGKARGNNAQNGIGGLLLYHDGSILQVLEGEEDEVRACFSRIRRDPRHGQVMCLFSAPVDQKLFPDWGMGFARPEMLGTGNGDRVRALDAVIDDLPRLAALDRRTAHVIRTFFRTHRGLADRVSAS</sequence>
<dbReference type="STRING" id="1685382.AVJ23_05655"/>